<evidence type="ECO:0000313" key="5">
    <source>
        <dbReference type="EMBL" id="AJD52048.1"/>
    </source>
</evidence>
<gene>
    <name evidence="5" type="ORF">TH3_09660</name>
</gene>
<organism evidence="5 6">
    <name type="scientific">Thalassospira xiamenensis M-5 = DSM 17429</name>
    <dbReference type="NCBI Taxonomy" id="1123366"/>
    <lineage>
        <taxon>Bacteria</taxon>
        <taxon>Pseudomonadati</taxon>
        <taxon>Pseudomonadota</taxon>
        <taxon>Alphaproteobacteria</taxon>
        <taxon>Rhodospirillales</taxon>
        <taxon>Thalassospiraceae</taxon>
        <taxon>Thalassospira</taxon>
    </lineage>
</organism>
<evidence type="ECO:0000259" key="4">
    <source>
        <dbReference type="PROSITE" id="PS50893"/>
    </source>
</evidence>
<dbReference type="SUPFAM" id="SSF52540">
    <property type="entry name" value="P-loop containing nucleoside triphosphate hydrolases"/>
    <property type="match status" value="1"/>
</dbReference>
<dbReference type="Pfam" id="PF00005">
    <property type="entry name" value="ABC_tran"/>
    <property type="match status" value="1"/>
</dbReference>
<evidence type="ECO:0000256" key="2">
    <source>
        <dbReference type="ARBA" id="ARBA00022741"/>
    </source>
</evidence>
<keyword evidence="2" id="KW-0547">Nucleotide-binding</keyword>
<dbReference type="PANTHER" id="PTHR42781:SF4">
    <property type="entry name" value="SPERMIDINE_PUTRESCINE IMPORT ATP-BINDING PROTEIN POTA"/>
    <property type="match status" value="1"/>
</dbReference>
<dbReference type="PROSITE" id="PS00211">
    <property type="entry name" value="ABC_TRANSPORTER_1"/>
    <property type="match status" value="1"/>
</dbReference>
<dbReference type="FunFam" id="3.40.50.300:FF:000425">
    <property type="entry name" value="Probable ABC transporter, ATP-binding subunit"/>
    <property type="match status" value="1"/>
</dbReference>
<dbReference type="SUPFAM" id="SSF50331">
    <property type="entry name" value="MOP-like"/>
    <property type="match status" value="1"/>
</dbReference>
<evidence type="ECO:0000313" key="6">
    <source>
        <dbReference type="Proteomes" id="UP000007127"/>
    </source>
</evidence>
<dbReference type="InterPro" id="IPR008995">
    <property type="entry name" value="Mo/tungstate-bd_C_term_dom"/>
</dbReference>
<dbReference type="Proteomes" id="UP000007127">
    <property type="component" value="Chromosome"/>
</dbReference>
<keyword evidence="3" id="KW-0067">ATP-binding</keyword>
<dbReference type="PANTHER" id="PTHR42781">
    <property type="entry name" value="SPERMIDINE/PUTRESCINE IMPORT ATP-BINDING PROTEIN POTA"/>
    <property type="match status" value="1"/>
</dbReference>
<proteinExistence type="predicted"/>
<accession>A0AB72UD50</accession>
<dbReference type="InterPro" id="IPR017871">
    <property type="entry name" value="ABC_transporter-like_CS"/>
</dbReference>
<dbReference type="SMART" id="SM00382">
    <property type="entry name" value="AAA"/>
    <property type="match status" value="1"/>
</dbReference>
<dbReference type="PROSITE" id="PS50893">
    <property type="entry name" value="ABC_TRANSPORTER_2"/>
    <property type="match status" value="1"/>
</dbReference>
<keyword evidence="1" id="KW-0813">Transport</keyword>
<dbReference type="InterPro" id="IPR003439">
    <property type="entry name" value="ABC_transporter-like_ATP-bd"/>
</dbReference>
<sequence>MLPGTLHFFISAIAGFKLASVIHFKQAPMADQFDLECRDVVKKFDAFTAVDSISLTIPKGSFFSILGPSGCGKTTLLRMLAGFQAPTSGDILIKGSSVLGVPPNRRPVNMVFQHLALFPMMNVSENVAYGLKRRGADRATIDKKVSDTLARVGLPDSGPKQISQLSGGQKQRIAIARCLVLEPAVLLLDEPLGALDLKLREHMKVELKQLQHEIGTTFVYITHDQSEALVMSDQVAVMNAGRFEQVGAPQDLYYNPHTAFVAGFVGESNRWKGTVGMTHDDHIVINLPTGGVVLASRKTHPTLAEGQLVDVFVRPEAIAIDGLGKTDNAIAAKVDNVLFNGAASSVQVRDKATGHEMTVALPQTGAFANLKSGDLVNLTWGAEQTRCFVAAQNQEATA</sequence>
<feature type="domain" description="ABC transporter" evidence="4">
    <location>
        <begin position="35"/>
        <end position="265"/>
    </location>
</feature>
<evidence type="ECO:0000256" key="3">
    <source>
        <dbReference type="ARBA" id="ARBA00022840"/>
    </source>
</evidence>
<dbReference type="InterPro" id="IPR050093">
    <property type="entry name" value="ABC_SmlMolc_Importer"/>
</dbReference>
<dbReference type="GO" id="GO:0022857">
    <property type="term" value="F:transmembrane transporter activity"/>
    <property type="evidence" value="ECO:0007669"/>
    <property type="project" value="InterPro"/>
</dbReference>
<protein>
    <submittedName>
        <fullName evidence="5">Spermidine/putrescine ABC transporter ATPase</fullName>
    </submittedName>
</protein>
<dbReference type="GO" id="GO:0005524">
    <property type="term" value="F:ATP binding"/>
    <property type="evidence" value="ECO:0007669"/>
    <property type="project" value="UniProtKB-KW"/>
</dbReference>
<dbReference type="InterPro" id="IPR013611">
    <property type="entry name" value="Transp-assoc_OB_typ2"/>
</dbReference>
<dbReference type="Pfam" id="PF08402">
    <property type="entry name" value="TOBE_2"/>
    <property type="match status" value="1"/>
</dbReference>
<dbReference type="GO" id="GO:0015697">
    <property type="term" value="P:quaternary ammonium group transport"/>
    <property type="evidence" value="ECO:0007669"/>
    <property type="project" value="UniProtKB-ARBA"/>
</dbReference>
<dbReference type="KEGG" id="txi:TH3_09660"/>
<dbReference type="GO" id="GO:0043190">
    <property type="term" value="C:ATP-binding cassette (ABC) transporter complex"/>
    <property type="evidence" value="ECO:0007669"/>
    <property type="project" value="InterPro"/>
</dbReference>
<name>A0AB72UD50_9PROT</name>
<reference evidence="5 6" key="1">
    <citation type="journal article" date="2012" name="J. Bacteriol.">
        <title>Genome sequence of Thalassospira xiamenensis type strain M-5.</title>
        <authorList>
            <person name="Lai Q."/>
            <person name="Shao Z."/>
        </authorList>
    </citation>
    <scope>NUCLEOTIDE SEQUENCE [LARGE SCALE GENOMIC DNA]</scope>
    <source>
        <strain evidence="5 6">M-5</strain>
    </source>
</reference>
<dbReference type="GO" id="GO:0016887">
    <property type="term" value="F:ATP hydrolysis activity"/>
    <property type="evidence" value="ECO:0007669"/>
    <property type="project" value="InterPro"/>
</dbReference>
<dbReference type="AlphaFoldDB" id="A0AB72UD50"/>
<dbReference type="InterPro" id="IPR003593">
    <property type="entry name" value="AAA+_ATPase"/>
</dbReference>
<dbReference type="Gene3D" id="3.40.50.300">
    <property type="entry name" value="P-loop containing nucleotide triphosphate hydrolases"/>
    <property type="match status" value="1"/>
</dbReference>
<dbReference type="InterPro" id="IPR027417">
    <property type="entry name" value="P-loop_NTPase"/>
</dbReference>
<dbReference type="Gene3D" id="2.40.50.100">
    <property type="match status" value="1"/>
</dbReference>
<evidence type="ECO:0000256" key="1">
    <source>
        <dbReference type="ARBA" id="ARBA00022448"/>
    </source>
</evidence>
<dbReference type="EMBL" id="CP004388">
    <property type="protein sequence ID" value="AJD52048.1"/>
    <property type="molecule type" value="Genomic_DNA"/>
</dbReference>